<accession>A0A5C4T7D5</accession>
<dbReference type="EMBL" id="VDCQ01000028">
    <property type="protein sequence ID" value="TNJ64540.1"/>
    <property type="molecule type" value="Genomic_DNA"/>
</dbReference>
<sequence>MTDWNDEYAQALNELYDDGWIEDFEEWQQHMRELAAELDELADLAGRSADAKLHFHTAWIEAAHAQLGMDAFNGTFPKYPEFLKGQDRKAYLERLGQYDATLNDLWKAYFEKRKAQRQAAATVADLDHWWAADQARMRERTERLQALKKERKEG</sequence>
<protein>
    <submittedName>
        <fullName evidence="1">Uncharacterized protein</fullName>
    </submittedName>
</protein>
<gene>
    <name evidence="1" type="ORF">FE784_19880</name>
</gene>
<comment type="caution">
    <text evidence="1">The sequence shown here is derived from an EMBL/GenBank/DDBJ whole genome shotgun (WGS) entry which is preliminary data.</text>
</comment>
<evidence type="ECO:0000313" key="2">
    <source>
        <dbReference type="Proteomes" id="UP000307943"/>
    </source>
</evidence>
<dbReference type="AlphaFoldDB" id="A0A5C4T7D5"/>
<keyword evidence="2" id="KW-1185">Reference proteome</keyword>
<dbReference type="Proteomes" id="UP000307943">
    <property type="component" value="Unassembled WGS sequence"/>
</dbReference>
<reference evidence="1 2" key="1">
    <citation type="submission" date="2019-05" db="EMBL/GenBank/DDBJ databases">
        <title>We sequenced the genome of Paenibacillus hemerocallicola KCTC 33185 for further insight into its adaptation and study the phylogeny of Paenibacillus.</title>
        <authorList>
            <person name="Narsing Rao M.P."/>
        </authorList>
    </citation>
    <scope>NUCLEOTIDE SEQUENCE [LARGE SCALE GENOMIC DNA]</scope>
    <source>
        <strain evidence="1 2">KCTC 33185</strain>
    </source>
</reference>
<name>A0A5C4T7D5_9BACL</name>
<dbReference type="RefSeq" id="WP_139603977.1">
    <property type="nucleotide sequence ID" value="NZ_VDCQ01000028.1"/>
</dbReference>
<proteinExistence type="predicted"/>
<organism evidence="1 2">
    <name type="scientific">Paenibacillus hemerocallicola</name>
    <dbReference type="NCBI Taxonomy" id="1172614"/>
    <lineage>
        <taxon>Bacteria</taxon>
        <taxon>Bacillati</taxon>
        <taxon>Bacillota</taxon>
        <taxon>Bacilli</taxon>
        <taxon>Bacillales</taxon>
        <taxon>Paenibacillaceae</taxon>
        <taxon>Paenibacillus</taxon>
    </lineage>
</organism>
<evidence type="ECO:0000313" key="1">
    <source>
        <dbReference type="EMBL" id="TNJ64540.1"/>
    </source>
</evidence>